<dbReference type="Pfam" id="PF19076">
    <property type="entry name" value="CshA_repeat"/>
    <property type="match status" value="1"/>
</dbReference>
<dbReference type="InterPro" id="IPR026395">
    <property type="entry name" value="CshA_fibril"/>
</dbReference>
<gene>
    <name evidence="3" type="ORF">RM538_13090</name>
</gene>
<keyword evidence="4" id="KW-1185">Reference proteome</keyword>
<sequence>MKLFTQSTKNSFLFFLTTFLFFLSPLLVFGQATPSFPNTQTLISAPGTANQPGAIYLVEDVEIAANGTPTDVDALIYIVSFIGTPTVVNVDTTQDNVNRFEPSITYDSAGEGVQFRIVFIVAGTADTDVNDAVIYPLDAFALEIIDNDAEEWAEVVIPDSYTLESATPPGTIITPNPGSFYPAGSGAIRFNSANITDPGVDPASTRSIVVVNYTNVSEVNFVLGRDNNDPVQTRNISIGFLGEVTFGTPSTTTINNPPTVVNQSTTTAFNTATASVPLLNGATDPENNIDPTTITLIDPNDPTNVGSPGTPLVIPGEGTYVVDNAGNVVFTPVNGFTGVSTINFRVEDAIGAGSNLGTFTVTVADPIADVGVTKTLTDTSPYQTGDTVIYTLVVSNAGPDTANNVVVTDTPSNLTIQTISAPCAGGFPCTIPSIASG</sequence>
<dbReference type="EMBL" id="JAVRHZ010000010">
    <property type="protein sequence ID" value="MDT0556946.1"/>
    <property type="molecule type" value="Genomic_DNA"/>
</dbReference>
<dbReference type="InterPro" id="IPR047589">
    <property type="entry name" value="DUF11_rpt"/>
</dbReference>
<dbReference type="Pfam" id="PF01345">
    <property type="entry name" value="DUF11"/>
    <property type="match status" value="1"/>
</dbReference>
<dbReference type="InterPro" id="IPR001434">
    <property type="entry name" value="OmcB-like_DUF11"/>
</dbReference>
<proteinExistence type="predicted"/>
<organism evidence="3 4">
    <name type="scientific">Patiriisocius hiemis</name>
    <dbReference type="NCBI Taxonomy" id="3075604"/>
    <lineage>
        <taxon>Bacteria</taxon>
        <taxon>Pseudomonadati</taxon>
        <taxon>Bacteroidota</taxon>
        <taxon>Flavobacteriia</taxon>
        <taxon>Flavobacteriales</taxon>
        <taxon>Flavobacteriaceae</taxon>
        <taxon>Patiriisocius</taxon>
    </lineage>
</organism>
<protein>
    <submittedName>
        <fullName evidence="3">Ig-like domain-containing protein</fullName>
    </submittedName>
</protein>
<comment type="caution">
    <text evidence="3">The sequence shown here is derived from an EMBL/GenBank/DDBJ whole genome shotgun (WGS) entry which is preliminary data.</text>
</comment>
<feature type="domain" description="CshA" evidence="2">
    <location>
        <begin position="263"/>
        <end position="352"/>
    </location>
</feature>
<name>A0ABU2YGD4_9FLAO</name>
<dbReference type="RefSeq" id="WP_311333892.1">
    <property type="nucleotide sequence ID" value="NZ_JAVRHZ010000010.1"/>
</dbReference>
<dbReference type="NCBIfam" id="TIGR01451">
    <property type="entry name" value="B_ant_repeat"/>
    <property type="match status" value="1"/>
</dbReference>
<evidence type="ECO:0000259" key="2">
    <source>
        <dbReference type="Pfam" id="PF19076"/>
    </source>
</evidence>
<evidence type="ECO:0000313" key="4">
    <source>
        <dbReference type="Proteomes" id="UP001254488"/>
    </source>
</evidence>
<accession>A0ABU2YGD4</accession>
<evidence type="ECO:0000259" key="1">
    <source>
        <dbReference type="Pfam" id="PF01345"/>
    </source>
</evidence>
<evidence type="ECO:0000313" key="3">
    <source>
        <dbReference type="EMBL" id="MDT0556946.1"/>
    </source>
</evidence>
<feature type="non-terminal residue" evidence="3">
    <location>
        <position position="437"/>
    </location>
</feature>
<dbReference type="Proteomes" id="UP001254488">
    <property type="component" value="Unassembled WGS sequence"/>
</dbReference>
<feature type="domain" description="DUF11" evidence="1">
    <location>
        <begin position="369"/>
        <end position="436"/>
    </location>
</feature>
<reference evidence="3 4" key="1">
    <citation type="submission" date="2023-09" db="EMBL/GenBank/DDBJ databases">
        <authorList>
            <person name="Rey-Velasco X."/>
        </authorList>
    </citation>
    <scope>NUCLEOTIDE SEQUENCE [LARGE SCALE GENOMIC DNA]</scope>
    <source>
        <strain evidence="3 4">W242</strain>
    </source>
</reference>